<evidence type="ECO:0000256" key="2">
    <source>
        <dbReference type="ARBA" id="ARBA00005417"/>
    </source>
</evidence>
<gene>
    <name evidence="10" type="ORF">GXN74_05380</name>
</gene>
<dbReference type="AlphaFoldDB" id="A0A7X5HV15"/>
<evidence type="ECO:0000256" key="5">
    <source>
        <dbReference type="ARBA" id="ARBA00022741"/>
    </source>
</evidence>
<dbReference type="Gene3D" id="3.40.50.300">
    <property type="entry name" value="P-loop containing nucleotide triphosphate hydrolases"/>
    <property type="match status" value="2"/>
</dbReference>
<dbReference type="PANTHER" id="PTHR43553:SF27">
    <property type="entry name" value="ENERGY-COUPLING FACTOR TRANSPORTER ATP-BINDING PROTEIN ECFA2"/>
    <property type="match status" value="1"/>
</dbReference>
<dbReference type="Proteomes" id="UP000461585">
    <property type="component" value="Unassembled WGS sequence"/>
</dbReference>
<accession>A0A7X5HV15</accession>
<comment type="subcellular location">
    <subcellularLocation>
        <location evidence="1">Cell membrane</location>
        <topology evidence="1">Peripheral membrane protein</topology>
    </subcellularLocation>
</comment>
<dbReference type="GO" id="GO:0043190">
    <property type="term" value="C:ATP-binding cassette (ABC) transporter complex"/>
    <property type="evidence" value="ECO:0007669"/>
    <property type="project" value="TreeGrafter"/>
</dbReference>
<keyword evidence="8" id="KW-0472">Membrane</keyword>
<dbReference type="InterPro" id="IPR050095">
    <property type="entry name" value="ECF_ABC_transporter_ATP-bd"/>
</dbReference>
<evidence type="ECO:0000256" key="8">
    <source>
        <dbReference type="ARBA" id="ARBA00023136"/>
    </source>
</evidence>
<dbReference type="CDD" id="cd03225">
    <property type="entry name" value="ABC_cobalt_CbiO_domain1"/>
    <property type="match status" value="1"/>
</dbReference>
<reference evidence="10 11" key="1">
    <citation type="submission" date="2020-01" db="EMBL/GenBank/DDBJ databases">
        <title>Anaeroalcalibacter tamaniensis gen. nov., sp. nov., moderately halophilic strictly anaerobic fermenter bacterium from mud volcano of Taman peninsula.</title>
        <authorList>
            <person name="Frolova A."/>
            <person name="Merkel A.Y."/>
            <person name="Slobodkin A.I."/>
        </authorList>
    </citation>
    <scope>NUCLEOTIDE SEQUENCE [LARGE SCALE GENOMIC DNA]</scope>
    <source>
        <strain evidence="10 11">F-3ap</strain>
    </source>
</reference>
<dbReference type="GO" id="GO:0016887">
    <property type="term" value="F:ATP hydrolysis activity"/>
    <property type="evidence" value="ECO:0007669"/>
    <property type="project" value="InterPro"/>
</dbReference>
<dbReference type="InterPro" id="IPR003593">
    <property type="entry name" value="AAA+_ATPase"/>
</dbReference>
<feature type="domain" description="ABC transporter" evidence="9">
    <location>
        <begin position="304"/>
        <end position="525"/>
    </location>
</feature>
<proteinExistence type="inferred from homology"/>
<feature type="domain" description="ABC transporter" evidence="9">
    <location>
        <begin position="4"/>
        <end position="242"/>
    </location>
</feature>
<evidence type="ECO:0000256" key="6">
    <source>
        <dbReference type="ARBA" id="ARBA00022840"/>
    </source>
</evidence>
<dbReference type="PROSITE" id="PS50893">
    <property type="entry name" value="ABC_TRANSPORTER_2"/>
    <property type="match status" value="2"/>
</dbReference>
<dbReference type="PANTHER" id="PTHR43553">
    <property type="entry name" value="HEAVY METAL TRANSPORTER"/>
    <property type="match status" value="1"/>
</dbReference>
<protein>
    <submittedName>
        <fullName evidence="10">ATP-binding cassette domain-containing protein</fullName>
    </submittedName>
</protein>
<evidence type="ECO:0000256" key="7">
    <source>
        <dbReference type="ARBA" id="ARBA00022967"/>
    </source>
</evidence>
<evidence type="ECO:0000313" key="10">
    <source>
        <dbReference type="EMBL" id="NDL67179.1"/>
    </source>
</evidence>
<dbReference type="InterPro" id="IPR027417">
    <property type="entry name" value="P-loop_NTPase"/>
</dbReference>
<dbReference type="InterPro" id="IPR003439">
    <property type="entry name" value="ABC_transporter-like_ATP-bd"/>
</dbReference>
<dbReference type="EMBL" id="JAAEEH010000011">
    <property type="protein sequence ID" value="NDL67179.1"/>
    <property type="molecule type" value="Genomic_DNA"/>
</dbReference>
<dbReference type="SUPFAM" id="SSF52540">
    <property type="entry name" value="P-loop containing nucleoside triphosphate hydrolases"/>
    <property type="match status" value="2"/>
</dbReference>
<dbReference type="GO" id="GO:0042626">
    <property type="term" value="F:ATPase-coupled transmembrane transporter activity"/>
    <property type="evidence" value="ECO:0007669"/>
    <property type="project" value="TreeGrafter"/>
</dbReference>
<keyword evidence="3" id="KW-0813">Transport</keyword>
<dbReference type="RefSeq" id="WP_162369905.1">
    <property type="nucleotide sequence ID" value="NZ_JAAEEH010000011.1"/>
</dbReference>
<dbReference type="InterPro" id="IPR015856">
    <property type="entry name" value="ABC_transpr_CbiO/EcfA_su"/>
</dbReference>
<keyword evidence="7" id="KW-1278">Translocase</keyword>
<dbReference type="Pfam" id="PF00005">
    <property type="entry name" value="ABC_tran"/>
    <property type="match status" value="2"/>
</dbReference>
<evidence type="ECO:0000256" key="4">
    <source>
        <dbReference type="ARBA" id="ARBA00022475"/>
    </source>
</evidence>
<keyword evidence="5" id="KW-0547">Nucleotide-binding</keyword>
<keyword evidence="6 10" id="KW-0067">ATP-binding</keyword>
<dbReference type="SMART" id="SM00382">
    <property type="entry name" value="AAA"/>
    <property type="match status" value="2"/>
</dbReference>
<keyword evidence="11" id="KW-1185">Reference proteome</keyword>
<evidence type="ECO:0000256" key="1">
    <source>
        <dbReference type="ARBA" id="ARBA00004202"/>
    </source>
</evidence>
<evidence type="ECO:0000256" key="3">
    <source>
        <dbReference type="ARBA" id="ARBA00022448"/>
    </source>
</evidence>
<comment type="similarity">
    <text evidence="2">Belongs to the ABC transporter superfamily.</text>
</comment>
<comment type="caution">
    <text evidence="10">The sequence shown here is derived from an EMBL/GenBank/DDBJ whole genome shotgun (WGS) entry which is preliminary data.</text>
</comment>
<dbReference type="GO" id="GO:0005524">
    <property type="term" value="F:ATP binding"/>
    <property type="evidence" value="ECO:0007669"/>
    <property type="project" value="UniProtKB-KW"/>
</dbReference>
<evidence type="ECO:0000313" key="11">
    <source>
        <dbReference type="Proteomes" id="UP000461585"/>
    </source>
</evidence>
<organism evidence="10 11">
    <name type="scientific">Anaerotalea alkaliphila</name>
    <dbReference type="NCBI Taxonomy" id="2662126"/>
    <lineage>
        <taxon>Bacteria</taxon>
        <taxon>Bacillati</taxon>
        <taxon>Bacillota</taxon>
        <taxon>Clostridia</taxon>
        <taxon>Eubacteriales</taxon>
        <taxon>Anaerotalea</taxon>
    </lineage>
</organism>
<keyword evidence="4" id="KW-1003">Cell membrane</keyword>
<name>A0A7X5HV15_9FIRM</name>
<evidence type="ECO:0000259" key="9">
    <source>
        <dbReference type="PROSITE" id="PS50893"/>
    </source>
</evidence>
<sequence>MADYQIQNLSFRYPGETEPALDGVDLDVRSGDFVLIGGPTGSGKTTLLRLLKPQVQAAGQREGTVLYNGNRLEDLDLRTAAEEIGMIFQNPDNQIVMHTVWQQLCFGMENLGYPTSLMQKRMAEVVPFFGMESWLHQPVETLSGGQKQQLNLAAVMMLRPKVLLLDEPTAQLDPIAASAFTDLLTRINQELSVTVILCEHRLEALFPRANQVLLMEAGRIVHQGKAETVVRQVWEAKAPGFAPYLPAISRLYLQMEADRKEGPVPLTVKAGKRWFDRYWVRRPGVFGERPEGIRGEAPKEEPLLQCRDLHFQYGKKGPQVLQKVSFTLHPREFFVLLGGNGAGKSTLLQVLAGVLKHQGGKLKTRLAPGDIGYVGQNPLAYFTRETVREQLEDRAKSLDLGDRERMDALVRLFRLEPVLDKHPFDISGGQQQQLVLALVLLADPALVLMDEPTKGLDPTAKQALAGWLGQLLEKGKTILMVSHDIEFAAAHAHRCGLLFDGGLLAVAEPSVFFTENYYYTTMVHRTVREHLPEEVTEEGVLARWAITSP</sequence>